<dbReference type="AlphaFoldDB" id="A0A1B1DY12"/>
<sequence>MKMKFVLMLFLFYVANANVLNKNPNILKFKVFILPAQSSRYKILNLHNSSIKKIKEIQKSFKTNVFVSKKIKDFSKREDAFKLHLISNPALSIVIKYFKNNIKSLRLSALHFVRIYKFIIYIRCLLEWLPQINPHLNPFSYIFTYTNGYVQFFHKYVPNVFGIDLSGVFSWLFLEMIENNIQRSTRRFWDETMFRSEAHFRMLANLRFLELQKLLLKRFQIFKNEEITVLKKGNMKTILNEWAEFLTKEQKGTNITHIPDEVLQSKKVADILRDDIECRWLVGRINVGTNQGGSTDVSNVSNVSSADLARNGAALSKIDQLHFDEYPDLFHYEYPQFPYNYYDKKKMSNFYSLLKFPYNDILNISKMIKRDVIPPPGGNAEEGETLQRGEKPRRDALEPTNVDVVDDDFMSYSSNSYVYAPSEMETSKENYHE</sequence>
<evidence type="ECO:0000256" key="1">
    <source>
        <dbReference type="SAM" id="MobiDB-lite"/>
    </source>
</evidence>
<evidence type="ECO:0000313" key="4">
    <source>
        <dbReference type="Proteomes" id="UP000092716"/>
    </source>
</evidence>
<dbReference type="PANTHER" id="PTHR33219:SF14">
    <property type="entry name" value="PROTEIN COFACTOR ASSEMBLY OF COMPLEX C SUBUNIT B CCB3, CHLOROPLASTIC-RELATED"/>
    <property type="match status" value="1"/>
</dbReference>
<evidence type="ECO:0000256" key="2">
    <source>
        <dbReference type="SAM" id="SignalP"/>
    </source>
</evidence>
<dbReference type="EMBL" id="CP016246">
    <property type="protein sequence ID" value="ANQ07648.1"/>
    <property type="molecule type" value="Genomic_DNA"/>
</dbReference>
<organism evidence="3 4">
    <name type="scientific">Plasmodium coatneyi</name>
    <dbReference type="NCBI Taxonomy" id="208452"/>
    <lineage>
        <taxon>Eukaryota</taxon>
        <taxon>Sar</taxon>
        <taxon>Alveolata</taxon>
        <taxon>Apicomplexa</taxon>
        <taxon>Aconoidasida</taxon>
        <taxon>Haemosporida</taxon>
        <taxon>Plasmodiidae</taxon>
        <taxon>Plasmodium</taxon>
    </lineage>
</organism>
<dbReference type="InterPro" id="IPR003425">
    <property type="entry name" value="CCB3/YggT"/>
</dbReference>
<keyword evidence="4" id="KW-1185">Reference proteome</keyword>
<dbReference type="GO" id="GO:0016020">
    <property type="term" value="C:membrane"/>
    <property type="evidence" value="ECO:0007669"/>
    <property type="project" value="InterPro"/>
</dbReference>
<feature type="region of interest" description="Disordered" evidence="1">
    <location>
        <begin position="373"/>
        <end position="400"/>
    </location>
</feature>
<name>A0A1B1DY12_9APIC</name>
<dbReference type="Proteomes" id="UP000092716">
    <property type="component" value="Chromosome 8"/>
</dbReference>
<gene>
    <name evidence="3" type="ORF">PCOAH_00020670</name>
</gene>
<dbReference type="GeneID" id="30908793"/>
<accession>A0A1B1DY12</accession>
<keyword evidence="2" id="KW-0732">Signal</keyword>
<evidence type="ECO:0000313" key="3">
    <source>
        <dbReference type="EMBL" id="ANQ07648.1"/>
    </source>
</evidence>
<dbReference type="KEGG" id="pcot:PCOAH_00020670"/>
<feature type="chain" id="PRO_5008521356" evidence="2">
    <location>
        <begin position="18"/>
        <end position="433"/>
    </location>
</feature>
<dbReference type="RefSeq" id="XP_019914343.1">
    <property type="nucleotide sequence ID" value="XM_020058874.1"/>
</dbReference>
<dbReference type="OrthoDB" id="392195at2759"/>
<protein>
    <submittedName>
        <fullName evidence="3">Uncharacterized protein</fullName>
    </submittedName>
</protein>
<dbReference type="PANTHER" id="PTHR33219">
    <property type="entry name" value="YLMG HOMOLOG PROTEIN 2, CHLOROPLASTIC"/>
    <property type="match status" value="1"/>
</dbReference>
<reference evidence="4" key="1">
    <citation type="submission" date="2016-06" db="EMBL/GenBank/DDBJ databases">
        <title>First high quality genome sequence of Plasmodium coatneyi using continuous long reads from single molecule, real-time sequencing.</title>
        <authorList>
            <person name="Chien J.-T."/>
            <person name="Pakala S.B."/>
            <person name="Geraldo J.A."/>
            <person name="Lapp S.A."/>
            <person name="Barnwell J.W."/>
            <person name="Kissinger J.C."/>
            <person name="Galinski M.R."/>
            <person name="Humphrey J.C."/>
        </authorList>
    </citation>
    <scope>NUCLEOTIDE SEQUENCE [LARGE SCALE GENOMIC DNA]</scope>
    <source>
        <strain evidence="4">Hackeri</strain>
    </source>
</reference>
<proteinExistence type="predicted"/>
<feature type="signal peptide" evidence="2">
    <location>
        <begin position="1"/>
        <end position="17"/>
    </location>
</feature>
<feature type="compositionally biased region" description="Basic and acidic residues" evidence="1">
    <location>
        <begin position="385"/>
        <end position="397"/>
    </location>
</feature>
<dbReference type="Pfam" id="PF02325">
    <property type="entry name" value="CCB3_YggT"/>
    <property type="match status" value="1"/>
</dbReference>
<dbReference type="VEuPathDB" id="PlasmoDB:PCOAH_00020670"/>